<gene>
    <name evidence="7" type="ORF">BJ968_000546</name>
</gene>
<feature type="transmembrane region" description="Helical" evidence="6">
    <location>
        <begin position="434"/>
        <end position="452"/>
    </location>
</feature>
<evidence type="ECO:0000256" key="5">
    <source>
        <dbReference type="ARBA" id="ARBA00023136"/>
    </source>
</evidence>
<keyword evidence="4 6" id="KW-1133">Transmembrane helix</keyword>
<dbReference type="AlphaFoldDB" id="A0A7Y9AT18"/>
<name>A0A7Y9AT18_9ACTN</name>
<dbReference type="RefSeq" id="WP_179749002.1">
    <property type="nucleotide sequence ID" value="NZ_BAAAGN010000038.1"/>
</dbReference>
<feature type="transmembrane region" description="Helical" evidence="6">
    <location>
        <begin position="379"/>
        <end position="398"/>
    </location>
</feature>
<keyword evidence="8" id="KW-1185">Reference proteome</keyword>
<evidence type="ECO:0000313" key="7">
    <source>
        <dbReference type="EMBL" id="NYD21006.1"/>
    </source>
</evidence>
<comment type="subcellular location">
    <subcellularLocation>
        <location evidence="1">Cell membrane</location>
        <topology evidence="1">Multi-pass membrane protein</topology>
    </subcellularLocation>
</comment>
<feature type="transmembrane region" description="Helical" evidence="6">
    <location>
        <begin position="197"/>
        <end position="216"/>
    </location>
</feature>
<evidence type="ECO:0000256" key="2">
    <source>
        <dbReference type="ARBA" id="ARBA00022475"/>
    </source>
</evidence>
<proteinExistence type="predicted"/>
<sequence>MTAARVDVAPTTAAAAPRAGGLSLRTGRRAPRSTGAHASGLLTVANVAIGVLNYLYSLSLTHLMPAAQYTVFAAVLSVLIIQGTIGSAGVPWVLARDLALRGDDPSAARRSVTFAFWLNLWSGALLAGLVALVCASFASSGAVVVTSLTAFLLAVSSTGAGWLQGHRRTNLIAVLKLSEVVVKVVTGILLARATSGSAAMVLLASLLGCLVLFASFPSFARSIGRPTSVAHTADLWVSAARIGGLQIGVAVIGAADSLVVTMVSAAASDTAAYQAASTLGRVPLFVSTAVSTAVFPLLVRENSAKARSRALISYLLVSCFGWVVLVTVPPAVLGALFPSEFSTLRNWLAFTAPLGVLAGLLNLVSTFEQARVDSWHPHLVLGGAALLYVSAISLAGHFGGLTAFAVATLAGAVVAVGAVVLLPSQRSVPVELVAALHPWVYVVAAVVVGALVFAPGPVWWLVVTALAGATVACVAFPEFQGLLPQCWQAVLARVVREKRGRHRR</sequence>
<keyword evidence="5 6" id="KW-0472">Membrane</keyword>
<evidence type="ECO:0000256" key="4">
    <source>
        <dbReference type="ARBA" id="ARBA00022989"/>
    </source>
</evidence>
<organism evidence="7 8">
    <name type="scientific">Kineococcus aurantiacus</name>
    <dbReference type="NCBI Taxonomy" id="37633"/>
    <lineage>
        <taxon>Bacteria</taxon>
        <taxon>Bacillati</taxon>
        <taxon>Actinomycetota</taxon>
        <taxon>Actinomycetes</taxon>
        <taxon>Kineosporiales</taxon>
        <taxon>Kineosporiaceae</taxon>
        <taxon>Kineococcus</taxon>
    </lineage>
</organism>
<keyword evidence="3 6" id="KW-0812">Transmembrane</keyword>
<evidence type="ECO:0000256" key="1">
    <source>
        <dbReference type="ARBA" id="ARBA00004651"/>
    </source>
</evidence>
<feature type="transmembrane region" description="Helical" evidence="6">
    <location>
        <begin position="69"/>
        <end position="95"/>
    </location>
</feature>
<dbReference type="PANTHER" id="PTHR30250:SF11">
    <property type="entry name" value="O-ANTIGEN TRANSPORTER-RELATED"/>
    <property type="match status" value="1"/>
</dbReference>
<evidence type="ECO:0000256" key="6">
    <source>
        <dbReference type="SAM" id="Phobius"/>
    </source>
</evidence>
<dbReference type="InterPro" id="IPR050833">
    <property type="entry name" value="Poly_Biosynth_Transport"/>
</dbReference>
<feature type="transmembrane region" description="Helical" evidence="6">
    <location>
        <begin position="404"/>
        <end position="422"/>
    </location>
</feature>
<protein>
    <submittedName>
        <fullName evidence="7">O-antigen/teichoic acid export membrane protein</fullName>
    </submittedName>
</protein>
<evidence type="ECO:0000256" key="3">
    <source>
        <dbReference type="ARBA" id="ARBA00022692"/>
    </source>
</evidence>
<feature type="transmembrane region" description="Helical" evidence="6">
    <location>
        <begin position="38"/>
        <end position="57"/>
    </location>
</feature>
<reference evidence="7 8" key="1">
    <citation type="submission" date="2020-07" db="EMBL/GenBank/DDBJ databases">
        <title>Sequencing the genomes of 1000 actinobacteria strains.</title>
        <authorList>
            <person name="Klenk H.-P."/>
        </authorList>
    </citation>
    <scope>NUCLEOTIDE SEQUENCE [LARGE SCALE GENOMIC DNA]</scope>
    <source>
        <strain evidence="7 8">DSM 7487</strain>
    </source>
</reference>
<feature type="transmembrane region" description="Helical" evidence="6">
    <location>
        <begin position="279"/>
        <end position="299"/>
    </location>
</feature>
<accession>A0A7Y9AT18</accession>
<feature type="transmembrane region" description="Helical" evidence="6">
    <location>
        <begin position="347"/>
        <end position="367"/>
    </location>
</feature>
<dbReference type="GO" id="GO:0005886">
    <property type="term" value="C:plasma membrane"/>
    <property type="evidence" value="ECO:0007669"/>
    <property type="project" value="UniProtKB-SubCell"/>
</dbReference>
<feature type="transmembrane region" description="Helical" evidence="6">
    <location>
        <begin position="311"/>
        <end position="335"/>
    </location>
</feature>
<feature type="transmembrane region" description="Helical" evidence="6">
    <location>
        <begin position="170"/>
        <end position="191"/>
    </location>
</feature>
<comment type="caution">
    <text evidence="7">The sequence shown here is derived from an EMBL/GenBank/DDBJ whole genome shotgun (WGS) entry which is preliminary data.</text>
</comment>
<feature type="transmembrane region" description="Helical" evidence="6">
    <location>
        <begin position="247"/>
        <end position="267"/>
    </location>
</feature>
<feature type="transmembrane region" description="Helical" evidence="6">
    <location>
        <begin position="144"/>
        <end position="163"/>
    </location>
</feature>
<dbReference type="Proteomes" id="UP000521922">
    <property type="component" value="Unassembled WGS sequence"/>
</dbReference>
<feature type="transmembrane region" description="Helical" evidence="6">
    <location>
        <begin position="458"/>
        <end position="476"/>
    </location>
</feature>
<evidence type="ECO:0000313" key="8">
    <source>
        <dbReference type="Proteomes" id="UP000521922"/>
    </source>
</evidence>
<dbReference type="PANTHER" id="PTHR30250">
    <property type="entry name" value="PST FAMILY PREDICTED COLANIC ACID TRANSPORTER"/>
    <property type="match status" value="1"/>
</dbReference>
<dbReference type="EMBL" id="JACCBB010000001">
    <property type="protein sequence ID" value="NYD21006.1"/>
    <property type="molecule type" value="Genomic_DNA"/>
</dbReference>
<keyword evidence="2" id="KW-1003">Cell membrane</keyword>
<feature type="transmembrane region" description="Helical" evidence="6">
    <location>
        <begin position="116"/>
        <end position="138"/>
    </location>
</feature>